<organism evidence="1 2">
    <name type="scientific">Portunus trituberculatus</name>
    <name type="common">Swimming crab</name>
    <name type="synonym">Neptunus trituberculatus</name>
    <dbReference type="NCBI Taxonomy" id="210409"/>
    <lineage>
        <taxon>Eukaryota</taxon>
        <taxon>Metazoa</taxon>
        <taxon>Ecdysozoa</taxon>
        <taxon>Arthropoda</taxon>
        <taxon>Crustacea</taxon>
        <taxon>Multicrustacea</taxon>
        <taxon>Malacostraca</taxon>
        <taxon>Eumalacostraca</taxon>
        <taxon>Eucarida</taxon>
        <taxon>Decapoda</taxon>
        <taxon>Pleocyemata</taxon>
        <taxon>Brachyura</taxon>
        <taxon>Eubrachyura</taxon>
        <taxon>Portunoidea</taxon>
        <taxon>Portunidae</taxon>
        <taxon>Portuninae</taxon>
        <taxon>Portunus</taxon>
    </lineage>
</organism>
<evidence type="ECO:0000313" key="1">
    <source>
        <dbReference type="EMBL" id="MPD03224.1"/>
    </source>
</evidence>
<evidence type="ECO:0000313" key="2">
    <source>
        <dbReference type="Proteomes" id="UP000324222"/>
    </source>
</evidence>
<protein>
    <submittedName>
        <fullName evidence="1">Uncharacterized protein</fullName>
    </submittedName>
</protein>
<dbReference type="EMBL" id="VSRR010135258">
    <property type="protein sequence ID" value="MPD03224.1"/>
    <property type="molecule type" value="Genomic_DNA"/>
</dbReference>
<dbReference type="Proteomes" id="UP000324222">
    <property type="component" value="Unassembled WGS sequence"/>
</dbReference>
<accession>A0A5B7K9A0</accession>
<sequence>MVSHLPKGPGPVHLVQEGDSVLLPFLLLQIREVSSHGNHGIPWLCVCWVELPTSLVGSERLLAVQNHRVGSVSPAAWSMRPCWNP</sequence>
<dbReference type="AlphaFoldDB" id="A0A5B7K9A0"/>
<reference evidence="1 2" key="1">
    <citation type="submission" date="2019-05" db="EMBL/GenBank/DDBJ databases">
        <title>Another draft genome of Portunus trituberculatus and its Hox gene families provides insights of decapod evolution.</title>
        <authorList>
            <person name="Jeong J.-H."/>
            <person name="Song I."/>
            <person name="Kim S."/>
            <person name="Choi T."/>
            <person name="Kim D."/>
            <person name="Ryu S."/>
            <person name="Kim W."/>
        </authorList>
    </citation>
    <scope>NUCLEOTIDE SEQUENCE [LARGE SCALE GENOMIC DNA]</scope>
    <source>
        <tissue evidence="1">Muscle</tissue>
    </source>
</reference>
<name>A0A5B7K9A0_PORTR</name>
<comment type="caution">
    <text evidence="1">The sequence shown here is derived from an EMBL/GenBank/DDBJ whole genome shotgun (WGS) entry which is preliminary data.</text>
</comment>
<keyword evidence="2" id="KW-1185">Reference proteome</keyword>
<proteinExistence type="predicted"/>
<gene>
    <name evidence="1" type="ORF">E2C01_098849</name>
</gene>